<sequence>MVQKLLRKSLVVAAGELFLGLASRLINKPNRGPNGEELASIAMFENYGSVVRSKNERIGAVIEDEIELDVVWEQSVMDVEAEKLAYLSSICMTSLGHGESARVSEDGDDDGVDFGGVG</sequence>
<accession>A0A803NNB4</accession>
<reference evidence="2" key="1">
    <citation type="submission" date="2018-11" db="EMBL/GenBank/DDBJ databases">
        <authorList>
            <person name="Grassa J C."/>
        </authorList>
    </citation>
    <scope>NUCLEOTIDE SEQUENCE [LARGE SCALE GENOMIC DNA]</scope>
</reference>
<keyword evidence="3" id="KW-1185">Reference proteome</keyword>
<proteinExistence type="predicted"/>
<dbReference type="Gramene" id="evm.model.01.2991">
    <property type="protein sequence ID" value="cds.evm.model.01.2991"/>
    <property type="gene ID" value="evm.TU.01.2991"/>
</dbReference>
<name>A0A803NNB4_CANSA</name>
<dbReference type="EMBL" id="UZAU01000083">
    <property type="status" value="NOT_ANNOTATED_CDS"/>
    <property type="molecule type" value="Genomic_DNA"/>
</dbReference>
<dbReference type="Proteomes" id="UP000596661">
    <property type="component" value="Chromosome 1"/>
</dbReference>
<dbReference type="EnsemblPlants" id="evm.model.01.2991">
    <property type="protein sequence ID" value="cds.evm.model.01.2991"/>
    <property type="gene ID" value="evm.TU.01.2991"/>
</dbReference>
<dbReference type="AlphaFoldDB" id="A0A803NNB4"/>
<feature type="region of interest" description="Disordered" evidence="1">
    <location>
        <begin position="98"/>
        <end position="118"/>
    </location>
</feature>
<protein>
    <submittedName>
        <fullName evidence="2">Uncharacterized protein</fullName>
    </submittedName>
</protein>
<evidence type="ECO:0000313" key="2">
    <source>
        <dbReference type="EnsemblPlants" id="cds.evm.model.01.2991"/>
    </source>
</evidence>
<evidence type="ECO:0000256" key="1">
    <source>
        <dbReference type="SAM" id="MobiDB-lite"/>
    </source>
</evidence>
<evidence type="ECO:0000313" key="3">
    <source>
        <dbReference type="Proteomes" id="UP000596661"/>
    </source>
</evidence>
<organism evidence="2 3">
    <name type="scientific">Cannabis sativa</name>
    <name type="common">Hemp</name>
    <name type="synonym">Marijuana</name>
    <dbReference type="NCBI Taxonomy" id="3483"/>
    <lineage>
        <taxon>Eukaryota</taxon>
        <taxon>Viridiplantae</taxon>
        <taxon>Streptophyta</taxon>
        <taxon>Embryophyta</taxon>
        <taxon>Tracheophyta</taxon>
        <taxon>Spermatophyta</taxon>
        <taxon>Magnoliopsida</taxon>
        <taxon>eudicotyledons</taxon>
        <taxon>Gunneridae</taxon>
        <taxon>Pentapetalae</taxon>
        <taxon>rosids</taxon>
        <taxon>fabids</taxon>
        <taxon>Rosales</taxon>
        <taxon>Cannabaceae</taxon>
        <taxon>Cannabis</taxon>
    </lineage>
</organism>
<reference evidence="2" key="2">
    <citation type="submission" date="2021-03" db="UniProtKB">
        <authorList>
            <consortium name="EnsemblPlants"/>
        </authorList>
    </citation>
    <scope>IDENTIFICATION</scope>
</reference>